<proteinExistence type="predicted"/>
<name>A0A427Y7L2_9TREE</name>
<evidence type="ECO:0000256" key="1">
    <source>
        <dbReference type="SAM" id="MobiDB-lite"/>
    </source>
</evidence>
<gene>
    <name evidence="2" type="ORF">EHS25_003534</name>
</gene>
<evidence type="ECO:0000313" key="3">
    <source>
        <dbReference type="Proteomes" id="UP000279259"/>
    </source>
</evidence>
<keyword evidence="3" id="KW-1185">Reference proteome</keyword>
<accession>A0A427Y7L2</accession>
<feature type="compositionally biased region" description="Basic and acidic residues" evidence="1">
    <location>
        <begin position="358"/>
        <end position="367"/>
    </location>
</feature>
<feature type="region of interest" description="Disordered" evidence="1">
    <location>
        <begin position="18"/>
        <end position="39"/>
    </location>
</feature>
<dbReference type="EMBL" id="RSCD01000018">
    <property type="protein sequence ID" value="RSH87046.1"/>
    <property type="molecule type" value="Genomic_DNA"/>
</dbReference>
<evidence type="ECO:0000313" key="2">
    <source>
        <dbReference type="EMBL" id="RSH87046.1"/>
    </source>
</evidence>
<feature type="region of interest" description="Disordered" evidence="1">
    <location>
        <begin position="235"/>
        <end position="302"/>
    </location>
</feature>
<feature type="region of interest" description="Disordered" evidence="1">
    <location>
        <begin position="126"/>
        <end position="178"/>
    </location>
</feature>
<protein>
    <recommendedName>
        <fullName evidence="4">RING-type domain-containing protein</fullName>
    </recommendedName>
</protein>
<reference evidence="2 3" key="1">
    <citation type="submission" date="2018-11" db="EMBL/GenBank/DDBJ databases">
        <title>Genome sequence of Saitozyma podzolica DSM 27192.</title>
        <authorList>
            <person name="Aliyu H."/>
            <person name="Gorte O."/>
            <person name="Ochsenreither K."/>
        </authorList>
    </citation>
    <scope>NUCLEOTIDE SEQUENCE [LARGE SCALE GENOMIC DNA]</scope>
    <source>
        <strain evidence="2 3">DSM 27192</strain>
    </source>
</reference>
<feature type="compositionally biased region" description="Polar residues" evidence="1">
    <location>
        <begin position="135"/>
        <end position="144"/>
    </location>
</feature>
<sequence>MTSPPLLNLSSLGRSLDQARQARRFDKQDVSPDAQPRVQPLVQPPLVRQDEAVHELDPESDLGVESARGELRGTAIASVDEIVERPYPLCLLCLARPPSAVLLPCCHLNLCHLCAPLLLHRASASATTSSDSTSNTFRPAQRSTLLPHPLAPPQARGSWGGTAESLSPSSDTIDTPPSPMIVLEDGWGVPILDDAQARETGEISETGETDSIDALRLDLGHGDDSAQAVDRVEAGGSARTLPDRTLGVGLGGATRIPTPGYSVSERYGEQVPFQSQSQSQSQTPAQTHNDAPDPVSVIHADSPRTPWNTLLLRATAGNAKSRRLALGGYVAPAKSFRGGEMDGGDVLPRTSSTSRNQDGPRDHRRDQGILLHLAGNVDDVEDEYGEDSRREQEERLGFSSSWARARVQAVGNESSEAEQTAQTDQTDQSDGSRRVVLSPRPAAGNKHVARCLVCRAGVEGWLRVYTG</sequence>
<evidence type="ECO:0008006" key="4">
    <source>
        <dbReference type="Google" id="ProtNLM"/>
    </source>
</evidence>
<comment type="caution">
    <text evidence="2">The sequence shown here is derived from an EMBL/GenBank/DDBJ whole genome shotgun (WGS) entry which is preliminary data.</text>
</comment>
<dbReference type="AlphaFoldDB" id="A0A427Y7L2"/>
<feature type="region of interest" description="Disordered" evidence="1">
    <location>
        <begin position="333"/>
        <end position="441"/>
    </location>
</feature>
<feature type="compositionally biased region" description="Basic and acidic residues" evidence="1">
    <location>
        <begin position="386"/>
        <end position="396"/>
    </location>
</feature>
<dbReference type="OrthoDB" id="2565098at2759"/>
<organism evidence="2 3">
    <name type="scientific">Saitozyma podzolica</name>
    <dbReference type="NCBI Taxonomy" id="1890683"/>
    <lineage>
        <taxon>Eukaryota</taxon>
        <taxon>Fungi</taxon>
        <taxon>Dikarya</taxon>
        <taxon>Basidiomycota</taxon>
        <taxon>Agaricomycotina</taxon>
        <taxon>Tremellomycetes</taxon>
        <taxon>Tremellales</taxon>
        <taxon>Trimorphomycetaceae</taxon>
        <taxon>Saitozyma</taxon>
    </lineage>
</organism>
<feature type="compositionally biased region" description="Low complexity" evidence="1">
    <location>
        <begin position="417"/>
        <end position="429"/>
    </location>
</feature>
<dbReference type="Proteomes" id="UP000279259">
    <property type="component" value="Unassembled WGS sequence"/>
</dbReference>